<evidence type="ECO:0000256" key="4">
    <source>
        <dbReference type="ARBA" id="ARBA00023040"/>
    </source>
</evidence>
<evidence type="ECO:0000256" key="8">
    <source>
        <dbReference type="SAM" id="MobiDB-lite"/>
    </source>
</evidence>
<evidence type="ECO:0000313" key="11">
    <source>
        <dbReference type="EMBL" id="CAG2215162.1"/>
    </source>
</evidence>
<protein>
    <recommendedName>
        <fullName evidence="10">G-protein coupled receptors family 1 profile domain-containing protein</fullName>
    </recommendedName>
</protein>
<dbReference type="PANTHER" id="PTHR45695">
    <property type="entry name" value="LEUCOKININ RECEPTOR-RELATED"/>
    <property type="match status" value="1"/>
</dbReference>
<feature type="transmembrane region" description="Helical" evidence="9">
    <location>
        <begin position="333"/>
        <end position="355"/>
    </location>
</feature>
<feature type="region of interest" description="Disordered" evidence="8">
    <location>
        <begin position="244"/>
        <end position="272"/>
    </location>
</feature>
<dbReference type="Gene3D" id="1.20.1070.10">
    <property type="entry name" value="Rhodopsin 7-helix transmembrane proteins"/>
    <property type="match status" value="1"/>
</dbReference>
<evidence type="ECO:0000256" key="2">
    <source>
        <dbReference type="ARBA" id="ARBA00022692"/>
    </source>
</evidence>
<dbReference type="InterPro" id="IPR000276">
    <property type="entry name" value="GPCR_Rhodpsn"/>
</dbReference>
<feature type="transmembrane region" description="Helical" evidence="9">
    <location>
        <begin position="294"/>
        <end position="321"/>
    </location>
</feature>
<keyword evidence="6" id="KW-0675">Receptor</keyword>
<dbReference type="AlphaFoldDB" id="A0A8S3S789"/>
<feature type="transmembrane region" description="Helical" evidence="9">
    <location>
        <begin position="35"/>
        <end position="59"/>
    </location>
</feature>
<dbReference type="SUPFAM" id="SSF81321">
    <property type="entry name" value="Family A G protein-coupled receptor-like"/>
    <property type="match status" value="1"/>
</dbReference>
<reference evidence="11" key="1">
    <citation type="submission" date="2021-03" db="EMBL/GenBank/DDBJ databases">
        <authorList>
            <person name="Bekaert M."/>
        </authorList>
    </citation>
    <scope>NUCLEOTIDE SEQUENCE</scope>
</reference>
<feature type="transmembrane region" description="Helical" evidence="9">
    <location>
        <begin position="71"/>
        <end position="96"/>
    </location>
</feature>
<dbReference type="OrthoDB" id="6126974at2759"/>
<feature type="domain" description="G-protein coupled receptors family 1 profile" evidence="10">
    <location>
        <begin position="51"/>
        <end position="353"/>
    </location>
</feature>
<gene>
    <name evidence="11" type="ORF">MEDL_28970</name>
</gene>
<comment type="subcellular location">
    <subcellularLocation>
        <location evidence="1">Membrane</location>
        <topology evidence="1">Multi-pass membrane protein</topology>
    </subcellularLocation>
</comment>
<dbReference type="EMBL" id="CAJPWZ010001436">
    <property type="protein sequence ID" value="CAG2215162.1"/>
    <property type="molecule type" value="Genomic_DNA"/>
</dbReference>
<evidence type="ECO:0000256" key="7">
    <source>
        <dbReference type="ARBA" id="ARBA00023224"/>
    </source>
</evidence>
<evidence type="ECO:0000313" key="12">
    <source>
        <dbReference type="Proteomes" id="UP000683360"/>
    </source>
</evidence>
<organism evidence="11 12">
    <name type="scientific">Mytilus edulis</name>
    <name type="common">Blue mussel</name>
    <dbReference type="NCBI Taxonomy" id="6550"/>
    <lineage>
        <taxon>Eukaryota</taxon>
        <taxon>Metazoa</taxon>
        <taxon>Spiralia</taxon>
        <taxon>Lophotrochozoa</taxon>
        <taxon>Mollusca</taxon>
        <taxon>Bivalvia</taxon>
        <taxon>Autobranchia</taxon>
        <taxon>Pteriomorphia</taxon>
        <taxon>Mytilida</taxon>
        <taxon>Mytiloidea</taxon>
        <taxon>Mytilidae</taxon>
        <taxon>Mytilinae</taxon>
        <taxon>Mytilus</taxon>
    </lineage>
</organism>
<keyword evidence="5 9" id="KW-0472">Membrane</keyword>
<feature type="transmembrane region" description="Helical" evidence="9">
    <location>
        <begin position="200"/>
        <end position="224"/>
    </location>
</feature>
<keyword evidence="7" id="KW-0807">Transducer</keyword>
<proteinExistence type="predicted"/>
<dbReference type="Proteomes" id="UP000683360">
    <property type="component" value="Unassembled WGS sequence"/>
</dbReference>
<comment type="caution">
    <text evidence="11">The sequence shown here is derived from an EMBL/GenBank/DDBJ whole genome shotgun (WGS) entry which is preliminary data.</text>
</comment>
<accession>A0A8S3S789</accession>
<dbReference type="PRINTS" id="PR00237">
    <property type="entry name" value="GPCRRHODOPSN"/>
</dbReference>
<name>A0A8S3S789_MYTED</name>
<sequence length="393" mass="44667">MEFSSLNCTDWLEMENSNRSYSAADFSHQVNKRNVAAVVFVGLMIAVGLVGNILVIIVFTLKYKKSTYRVYVLCLAFLDTLNCCFTLPFAVTYILFSQNFPSGALCKIGHFVGFYIGLASPFTLILIAFDRYRNICQPLCLQISEKKAKVYCVIVNIASLAMSWHVPVIYGNTEYQVPNTHLIVTRCYKEDNSIAQKITWWQYIILTAILVIVAVLLAVIYFIIMIRVQHKSKYFTQLQTTKGRAKSSTGNGRVSSNTSGSRNSDVSRTSSNFSNGDGTGAYVSKSIQTRKTTLTFFIITTVYVLSSVIHHALAIVLHVVPNLECRMTFIQGAVFWTFFWTIFINNIANPFIYGLSDNRFRQHLKAFFHKKKTIPLAWTTQKPFLKTRNREKK</sequence>
<dbReference type="InterPro" id="IPR017452">
    <property type="entry name" value="GPCR_Rhodpsn_7TM"/>
</dbReference>
<feature type="transmembrane region" description="Helical" evidence="9">
    <location>
        <begin position="108"/>
        <end position="129"/>
    </location>
</feature>
<dbReference type="CDD" id="cd00637">
    <property type="entry name" value="7tm_classA_rhodopsin-like"/>
    <property type="match status" value="1"/>
</dbReference>
<keyword evidence="2 9" id="KW-0812">Transmembrane</keyword>
<evidence type="ECO:0000256" key="9">
    <source>
        <dbReference type="SAM" id="Phobius"/>
    </source>
</evidence>
<keyword evidence="3 9" id="KW-1133">Transmembrane helix</keyword>
<evidence type="ECO:0000256" key="5">
    <source>
        <dbReference type="ARBA" id="ARBA00023136"/>
    </source>
</evidence>
<feature type="transmembrane region" description="Helical" evidence="9">
    <location>
        <begin position="150"/>
        <end position="170"/>
    </location>
</feature>
<evidence type="ECO:0000256" key="3">
    <source>
        <dbReference type="ARBA" id="ARBA00022989"/>
    </source>
</evidence>
<dbReference type="PROSITE" id="PS50262">
    <property type="entry name" value="G_PROTEIN_RECEP_F1_2"/>
    <property type="match status" value="1"/>
</dbReference>
<dbReference type="PANTHER" id="PTHR45695:SF9">
    <property type="entry name" value="LEUCOKININ RECEPTOR"/>
    <property type="match status" value="1"/>
</dbReference>
<evidence type="ECO:0000256" key="1">
    <source>
        <dbReference type="ARBA" id="ARBA00004141"/>
    </source>
</evidence>
<dbReference type="Pfam" id="PF00001">
    <property type="entry name" value="7tm_1"/>
    <property type="match status" value="1"/>
</dbReference>
<evidence type="ECO:0000256" key="6">
    <source>
        <dbReference type="ARBA" id="ARBA00023170"/>
    </source>
</evidence>
<evidence type="ECO:0000259" key="10">
    <source>
        <dbReference type="PROSITE" id="PS50262"/>
    </source>
</evidence>
<dbReference type="GO" id="GO:0004930">
    <property type="term" value="F:G protein-coupled receptor activity"/>
    <property type="evidence" value="ECO:0007669"/>
    <property type="project" value="UniProtKB-KW"/>
</dbReference>
<keyword evidence="12" id="KW-1185">Reference proteome</keyword>
<dbReference type="GO" id="GO:0005886">
    <property type="term" value="C:plasma membrane"/>
    <property type="evidence" value="ECO:0007669"/>
    <property type="project" value="TreeGrafter"/>
</dbReference>
<keyword evidence="4" id="KW-0297">G-protein coupled receptor</keyword>